<dbReference type="AlphaFoldDB" id="A0ABD0KDB5"/>
<evidence type="ECO:0000313" key="2">
    <source>
        <dbReference type="Proteomes" id="UP001519460"/>
    </source>
</evidence>
<proteinExistence type="predicted"/>
<protein>
    <recommendedName>
        <fullName evidence="3">Secreted protein</fullName>
    </recommendedName>
</protein>
<gene>
    <name evidence="1" type="ORF">BaRGS_00023676</name>
</gene>
<organism evidence="1 2">
    <name type="scientific">Batillaria attramentaria</name>
    <dbReference type="NCBI Taxonomy" id="370345"/>
    <lineage>
        <taxon>Eukaryota</taxon>
        <taxon>Metazoa</taxon>
        <taxon>Spiralia</taxon>
        <taxon>Lophotrochozoa</taxon>
        <taxon>Mollusca</taxon>
        <taxon>Gastropoda</taxon>
        <taxon>Caenogastropoda</taxon>
        <taxon>Sorbeoconcha</taxon>
        <taxon>Cerithioidea</taxon>
        <taxon>Batillariidae</taxon>
        <taxon>Batillaria</taxon>
    </lineage>
</organism>
<accession>A0ABD0KDB5</accession>
<keyword evidence="2" id="KW-1185">Reference proteome</keyword>
<sequence length="124" mass="13713">MRTLSPAGHPLLSLPIPSPFSPLGHEDLLLLVLLVLRLLPGISYYCMSRSVGSSHVRRFPRETDVRALTQVCAISARSAPVARNSIYFHFYCPPVRFQPDSSHTPHFEGAISIFSQSGQQLRAA</sequence>
<evidence type="ECO:0008006" key="3">
    <source>
        <dbReference type="Google" id="ProtNLM"/>
    </source>
</evidence>
<name>A0ABD0KDB5_9CAEN</name>
<reference evidence="1 2" key="1">
    <citation type="journal article" date="2023" name="Sci. Data">
        <title>Genome assembly of the Korean intertidal mud-creeper Batillaria attramentaria.</title>
        <authorList>
            <person name="Patra A.K."/>
            <person name="Ho P.T."/>
            <person name="Jun S."/>
            <person name="Lee S.J."/>
            <person name="Kim Y."/>
            <person name="Won Y.J."/>
        </authorList>
    </citation>
    <scope>NUCLEOTIDE SEQUENCE [LARGE SCALE GENOMIC DNA]</scope>
    <source>
        <strain evidence="1">Wonlab-2016</strain>
    </source>
</reference>
<dbReference type="Proteomes" id="UP001519460">
    <property type="component" value="Unassembled WGS sequence"/>
</dbReference>
<comment type="caution">
    <text evidence="1">The sequence shown here is derived from an EMBL/GenBank/DDBJ whole genome shotgun (WGS) entry which is preliminary data.</text>
</comment>
<evidence type="ECO:0000313" key="1">
    <source>
        <dbReference type="EMBL" id="KAK7485037.1"/>
    </source>
</evidence>
<dbReference type="EMBL" id="JACVVK020000200">
    <property type="protein sequence ID" value="KAK7485037.1"/>
    <property type="molecule type" value="Genomic_DNA"/>
</dbReference>